<gene>
    <name evidence="4" type="ORF">Cni_G20516</name>
</gene>
<evidence type="ECO:0000313" key="5">
    <source>
        <dbReference type="Proteomes" id="UP001327560"/>
    </source>
</evidence>
<dbReference type="EMBL" id="CP136895">
    <property type="protein sequence ID" value="WOL11752.1"/>
    <property type="molecule type" value="Genomic_DNA"/>
</dbReference>
<dbReference type="AlphaFoldDB" id="A0AAQ3KQ37"/>
<evidence type="ECO:0000256" key="1">
    <source>
        <dbReference type="ARBA" id="ARBA00006010"/>
    </source>
</evidence>
<evidence type="ECO:0000256" key="2">
    <source>
        <dbReference type="ARBA" id="ARBA00022729"/>
    </source>
</evidence>
<comment type="similarity">
    <text evidence="1">Belongs to the STIG1 family.</text>
</comment>
<organism evidence="4 5">
    <name type="scientific">Canna indica</name>
    <name type="common">Indian-shot</name>
    <dbReference type="NCBI Taxonomy" id="4628"/>
    <lineage>
        <taxon>Eukaryota</taxon>
        <taxon>Viridiplantae</taxon>
        <taxon>Streptophyta</taxon>
        <taxon>Embryophyta</taxon>
        <taxon>Tracheophyta</taxon>
        <taxon>Spermatophyta</taxon>
        <taxon>Magnoliopsida</taxon>
        <taxon>Liliopsida</taxon>
        <taxon>Zingiberales</taxon>
        <taxon>Cannaceae</taxon>
        <taxon>Canna</taxon>
    </lineage>
</organism>
<dbReference type="Pfam" id="PF04885">
    <property type="entry name" value="Stig1"/>
    <property type="match status" value="1"/>
</dbReference>
<dbReference type="InterPro" id="IPR006969">
    <property type="entry name" value="Stig-like"/>
</dbReference>
<dbReference type="PANTHER" id="PTHR33227:SF48">
    <property type="entry name" value="STIGMA-SPECIFIC STIG1-LIKE PROTEIN 4"/>
    <property type="match status" value="1"/>
</dbReference>
<evidence type="ECO:0000313" key="4">
    <source>
        <dbReference type="EMBL" id="WOL11752.1"/>
    </source>
</evidence>
<keyword evidence="5" id="KW-1185">Reference proteome</keyword>
<dbReference type="PANTHER" id="PTHR33227">
    <property type="entry name" value="STIGMA-SPECIFIC STIG1-LIKE PROTEIN 3"/>
    <property type="match status" value="1"/>
</dbReference>
<accession>A0AAQ3KQ37</accession>
<protein>
    <submittedName>
        <fullName evidence="4">Stigma-specific STIG1-like protein 1</fullName>
    </submittedName>
</protein>
<evidence type="ECO:0000256" key="3">
    <source>
        <dbReference type="SAM" id="SignalP"/>
    </source>
</evidence>
<sequence length="120" mass="12499">MRFFFIAAILMMALVVSNAEDSSFNFRGVNRRGIVFATCEDSPSVCLSSSSRGPDCCSKQCVNIKSHPLHCGGCGMACAFAQGCCNGMCVDVLSDAENCGGCGVKCESGGACKFGMCSYA</sequence>
<reference evidence="4 5" key="1">
    <citation type="submission" date="2023-10" db="EMBL/GenBank/DDBJ databases">
        <title>Chromosome-scale genome assembly provides insights into flower coloration mechanisms of Canna indica.</title>
        <authorList>
            <person name="Li C."/>
        </authorList>
    </citation>
    <scope>NUCLEOTIDE SEQUENCE [LARGE SCALE GENOMIC DNA]</scope>
    <source>
        <tissue evidence="4">Flower</tissue>
    </source>
</reference>
<proteinExistence type="inferred from homology"/>
<keyword evidence="2 3" id="KW-0732">Signal</keyword>
<dbReference type="Proteomes" id="UP001327560">
    <property type="component" value="Chromosome 6"/>
</dbReference>
<name>A0AAQ3KQ37_9LILI</name>
<feature type="chain" id="PRO_5043000808" evidence="3">
    <location>
        <begin position="20"/>
        <end position="120"/>
    </location>
</feature>
<feature type="signal peptide" evidence="3">
    <location>
        <begin position="1"/>
        <end position="19"/>
    </location>
</feature>